<organism evidence="1 2">
    <name type="scientific">Bailinhaonella thermotolerans</name>
    <dbReference type="NCBI Taxonomy" id="1070861"/>
    <lineage>
        <taxon>Bacteria</taxon>
        <taxon>Bacillati</taxon>
        <taxon>Actinomycetota</taxon>
        <taxon>Actinomycetes</taxon>
        <taxon>Streptosporangiales</taxon>
        <taxon>Streptosporangiaceae</taxon>
        <taxon>Bailinhaonella</taxon>
    </lineage>
</organism>
<evidence type="ECO:0000313" key="1">
    <source>
        <dbReference type="EMBL" id="RJL33155.1"/>
    </source>
</evidence>
<dbReference type="OrthoDB" id="3201966at2"/>
<dbReference type="Gene3D" id="3.30.565.10">
    <property type="entry name" value="Histidine kinase-like ATPase, C-terminal domain"/>
    <property type="match status" value="1"/>
</dbReference>
<dbReference type="Proteomes" id="UP000265768">
    <property type="component" value="Unassembled WGS sequence"/>
</dbReference>
<accession>A0A3A4AUB5</accession>
<reference evidence="1 2" key="1">
    <citation type="submission" date="2018-09" db="EMBL/GenBank/DDBJ databases">
        <title>YIM 75507 draft genome.</title>
        <authorList>
            <person name="Tang S."/>
            <person name="Feng Y."/>
        </authorList>
    </citation>
    <scope>NUCLEOTIDE SEQUENCE [LARGE SCALE GENOMIC DNA]</scope>
    <source>
        <strain evidence="1 2">YIM 75507</strain>
    </source>
</reference>
<keyword evidence="2" id="KW-1185">Reference proteome</keyword>
<evidence type="ECO:0000313" key="2">
    <source>
        <dbReference type="Proteomes" id="UP000265768"/>
    </source>
</evidence>
<gene>
    <name evidence="1" type="ORF">D5H75_09905</name>
</gene>
<proteinExistence type="predicted"/>
<dbReference type="RefSeq" id="WP_119926115.1">
    <property type="nucleotide sequence ID" value="NZ_QZEY01000003.1"/>
</dbReference>
<dbReference type="EMBL" id="QZEY01000003">
    <property type="protein sequence ID" value="RJL33155.1"/>
    <property type="molecule type" value="Genomic_DNA"/>
</dbReference>
<dbReference type="NCBIfam" id="NF047352">
    <property type="entry name" value="P_loop_sacsin"/>
    <property type="match status" value="1"/>
</dbReference>
<dbReference type="SUPFAM" id="SSF55874">
    <property type="entry name" value="ATPase domain of HSP90 chaperone/DNA topoisomerase II/histidine kinase"/>
    <property type="match status" value="1"/>
</dbReference>
<dbReference type="AlphaFoldDB" id="A0A3A4AUB5"/>
<comment type="caution">
    <text evidence="1">The sequence shown here is derived from an EMBL/GenBank/DDBJ whole genome shotgun (WGS) entry which is preliminary data.</text>
</comment>
<sequence>MSDPFGTDGLRERVLAGWAASPARFREDANAEEDFALGGYRDRVIVELAQNAADAALAAGERAVVRFTLSGSVLEAANTGAPLTADGVEALSTLRASAKRETPESAGRFGVGFAAVAAVSDEPSVFSRSTGGVRWSRAETFVLASRIPVLADELGRRGGTVPVLRLPFPLPAAGADPGSGPGAGVEVGVEVGSAAGAAAGSVRPVPGMAVPDGFETLVRLPLRDDAARELVARLLKETGPALLLALPALERVEIEVDGERRALTAAEVSASWRTHSVSGDIPAELLADRPSEERARPYWRVTWAVPAKGETLPGGVPPVVHAPTPSDERLDLPALLIASFPLASDRRHVAPGALTDFLVERAAEAYVETLSGMEPTPRLLAFVPGPMGAGELDAAIRRAVLARLPDAPLLPVAAASSPYGSRERGASVPDLALDLDLGLDTVPSTADLEGRVPGRKAVVVDGTPGLITLLAEFMPGLLPYGWPARHAALGRLGVKRVDLADVVDLLGDLRREPAWWRELYEALAGADPEALGSLPVPLSDGRLVRGPRGTLIMTERVPALDPLGLRIVHPEAAHPLLVRLGAAEATPRAVLDDALTRAAVAASLEEAEPEAIAEAVLSLADAAGLRPGEEPWLGDLALPGADGEWYPANELLLPGGAFAQVVAADAPFGEVAADLVERFGPGPLEAVGVLGDFALVRDSEVVMDADESDHGLDDEDAWIEEVLDRLPDLDVPPVAHEFAAVRDLEYVGDWDRALPLLARPPLREAVLEPLRLPEGTMPSYTGWWLREHPVLNGACPCDLRLPDADPLLAGLYGEARVVEEIADDLEFLEAIGIRTTLGALLAEPGGPNELLDRLADPGLPVTRAQLKGLWTALAAIPADRISPPARIRGVRGGDLTEVVVSPAEDAVVVEAPDLLPLLGDRTLVLAPFDLAETLAELLDLPLAGEVAEGPVTSLGVVTEVPAAVRALLPTAPETWTRHENLLVNGVPVRWRYLEGTVHAADLDGLARGLAWAAGRWQDRLTVAALLHAPESAPLLLAESDLDV</sequence>
<name>A0A3A4AUB5_9ACTN</name>
<protein>
    <recommendedName>
        <fullName evidence="3">Molecular chaperone Hsp90</fullName>
    </recommendedName>
</protein>
<evidence type="ECO:0008006" key="3">
    <source>
        <dbReference type="Google" id="ProtNLM"/>
    </source>
</evidence>
<dbReference type="InterPro" id="IPR036890">
    <property type="entry name" value="HATPase_C_sf"/>
</dbReference>